<dbReference type="Gene3D" id="3.30.300.30">
    <property type="match status" value="1"/>
</dbReference>
<gene>
    <name evidence="7" type="ORF">RxyAA322_15670</name>
</gene>
<comment type="similarity">
    <text evidence="1">Belongs to the ATP-dependent AMP-binding enzyme family.</text>
</comment>
<dbReference type="Pfam" id="PF13193">
    <property type="entry name" value="AMP-binding_C"/>
    <property type="match status" value="1"/>
</dbReference>
<dbReference type="PROSITE" id="PS00455">
    <property type="entry name" value="AMP_BINDING"/>
    <property type="match status" value="1"/>
</dbReference>
<keyword evidence="3" id="KW-0276">Fatty acid metabolism</keyword>
<feature type="domain" description="AMP-dependent synthetase/ligase" evidence="5">
    <location>
        <begin position="25"/>
        <end position="398"/>
    </location>
</feature>
<dbReference type="GO" id="GO:0016874">
    <property type="term" value="F:ligase activity"/>
    <property type="evidence" value="ECO:0007669"/>
    <property type="project" value="UniProtKB-KW"/>
</dbReference>
<evidence type="ECO:0000259" key="6">
    <source>
        <dbReference type="Pfam" id="PF13193"/>
    </source>
</evidence>
<dbReference type="OrthoDB" id="9803968at2"/>
<dbReference type="Proteomes" id="UP000318065">
    <property type="component" value="Chromosome"/>
</dbReference>
<dbReference type="InterPro" id="IPR020845">
    <property type="entry name" value="AMP-binding_CS"/>
</dbReference>
<sequence length="541" mass="60015">MQGLTMDYQLTLPAVLRRADQLFGRKEIVTRRPDRSFHRYTYADFVSRAKKLAVALGGLGLQKSDRVATLGWNTYQHLEAYFGVPSAGLVLHTLNPRLPADELAYIINHAGDKVLLIDETMVRLLDGFRDKVNLEHVFVFTYSSDGAPGGLPGYEELLAEADEGEFVYPDLDERDAAAMCYTSGTTGRPKGVLYSHRCICLHSLITSVIEAFGLSEADSVLPVVPMFHVNAWGIPFAATMHGAKQVFPGPHLDPQSLLEDFEQEKVTFTAGVPTVFLGILRELDKQPGRYDLSNLKAMGIGGAAAPEGMIRGFKERHGLTVLHAWGMTEMAPVGTAGHLTSDLLQEPEDVQYRYRAKQGIPLPFIEIRARGADGLVPWDGETMGELEVRGPTVASSYYEAPEAADKFTEDGWFRTGDIVTIDERGYIEIRDRDKDLVKSGGEWISSVELENALMGHPAVAEAAVIAVPHPKWQERPLAVVVLKEGESATAEELIQYIAPKFQKWQLPDAVEFVEEIPKTATGKFLKTRLRERFRNYQLAKS</sequence>
<protein>
    <submittedName>
        <fullName evidence="7">Long-chain-fatty-acid--CoA ligase</fullName>
    </submittedName>
</protein>
<evidence type="ECO:0000313" key="7">
    <source>
        <dbReference type="EMBL" id="BBL79713.1"/>
    </source>
</evidence>
<dbReference type="PANTHER" id="PTHR43859:SF4">
    <property type="entry name" value="BUTANOATE--COA LIGASE AAE1-RELATED"/>
    <property type="match status" value="1"/>
</dbReference>
<dbReference type="EMBL" id="AP019791">
    <property type="protein sequence ID" value="BBL79713.1"/>
    <property type="molecule type" value="Genomic_DNA"/>
</dbReference>
<dbReference type="FunFam" id="3.30.300.30:FF:000008">
    <property type="entry name" value="2,3-dihydroxybenzoate-AMP ligase"/>
    <property type="match status" value="1"/>
</dbReference>
<evidence type="ECO:0000256" key="3">
    <source>
        <dbReference type="ARBA" id="ARBA00022832"/>
    </source>
</evidence>
<evidence type="ECO:0000256" key="4">
    <source>
        <dbReference type="ARBA" id="ARBA00023098"/>
    </source>
</evidence>
<evidence type="ECO:0000313" key="8">
    <source>
        <dbReference type="Proteomes" id="UP000318065"/>
    </source>
</evidence>
<name>A0A510HMA6_9ACTN</name>
<reference evidence="7" key="1">
    <citation type="journal article" date="2019" name="Microbiol. Resour. Announc.">
        <title>Complete Genome Sequence of Rubrobacter xylanophilus Strain AA3-22, Isolated from Arima Onsen in Japan.</title>
        <authorList>
            <person name="Tomariguchi N."/>
            <person name="Miyazaki K."/>
        </authorList>
    </citation>
    <scope>NUCLEOTIDE SEQUENCE [LARGE SCALE GENOMIC DNA]</scope>
    <source>
        <strain evidence="7">AA3-22</strain>
    </source>
</reference>
<evidence type="ECO:0000256" key="1">
    <source>
        <dbReference type="ARBA" id="ARBA00006432"/>
    </source>
</evidence>
<dbReference type="Pfam" id="PF00501">
    <property type="entry name" value="AMP-binding"/>
    <property type="match status" value="1"/>
</dbReference>
<dbReference type="RefSeq" id="WP_143527737.1">
    <property type="nucleotide sequence ID" value="NZ_AP019791.1"/>
</dbReference>
<keyword evidence="4" id="KW-0443">Lipid metabolism</keyword>
<proteinExistence type="inferred from homology"/>
<accession>A0A510HMA6</accession>
<keyword evidence="2 7" id="KW-0436">Ligase</keyword>
<dbReference type="InterPro" id="IPR045851">
    <property type="entry name" value="AMP-bd_C_sf"/>
</dbReference>
<dbReference type="CDD" id="cd12119">
    <property type="entry name" value="ttLC_FACS_AlkK_like"/>
    <property type="match status" value="1"/>
</dbReference>
<feature type="domain" description="AMP-binding enzyme C-terminal" evidence="6">
    <location>
        <begin position="448"/>
        <end position="523"/>
    </location>
</feature>
<keyword evidence="8" id="KW-1185">Reference proteome</keyword>
<dbReference type="SUPFAM" id="SSF56801">
    <property type="entry name" value="Acetyl-CoA synthetase-like"/>
    <property type="match status" value="1"/>
</dbReference>
<dbReference type="PANTHER" id="PTHR43859">
    <property type="entry name" value="ACYL-ACTIVATING ENZYME"/>
    <property type="match status" value="1"/>
</dbReference>
<dbReference type="AlphaFoldDB" id="A0A510HMA6"/>
<dbReference type="NCBIfam" id="NF004837">
    <property type="entry name" value="PRK06187.1"/>
    <property type="match status" value="1"/>
</dbReference>
<dbReference type="InterPro" id="IPR042099">
    <property type="entry name" value="ANL_N_sf"/>
</dbReference>
<dbReference type="Gene3D" id="3.40.50.12780">
    <property type="entry name" value="N-terminal domain of ligase-like"/>
    <property type="match status" value="1"/>
</dbReference>
<dbReference type="GO" id="GO:0006631">
    <property type="term" value="P:fatty acid metabolic process"/>
    <property type="evidence" value="ECO:0007669"/>
    <property type="project" value="UniProtKB-KW"/>
</dbReference>
<organism evidence="7 8">
    <name type="scientific">Rubrobacter xylanophilus</name>
    <dbReference type="NCBI Taxonomy" id="49319"/>
    <lineage>
        <taxon>Bacteria</taxon>
        <taxon>Bacillati</taxon>
        <taxon>Actinomycetota</taxon>
        <taxon>Rubrobacteria</taxon>
        <taxon>Rubrobacterales</taxon>
        <taxon>Rubrobacteraceae</taxon>
        <taxon>Rubrobacter</taxon>
    </lineage>
</organism>
<dbReference type="InterPro" id="IPR025110">
    <property type="entry name" value="AMP-bd_C"/>
</dbReference>
<evidence type="ECO:0000259" key="5">
    <source>
        <dbReference type="Pfam" id="PF00501"/>
    </source>
</evidence>
<evidence type="ECO:0000256" key="2">
    <source>
        <dbReference type="ARBA" id="ARBA00022598"/>
    </source>
</evidence>
<dbReference type="InterPro" id="IPR000873">
    <property type="entry name" value="AMP-dep_synth/lig_dom"/>
</dbReference>